<feature type="domain" description="GP-PDE" evidence="2">
    <location>
        <begin position="255"/>
        <end position="484"/>
    </location>
</feature>
<feature type="transmembrane region" description="Helical" evidence="1">
    <location>
        <begin position="184"/>
        <end position="205"/>
    </location>
</feature>
<feature type="transmembrane region" description="Helical" evidence="1">
    <location>
        <begin position="12"/>
        <end position="40"/>
    </location>
</feature>
<protein>
    <submittedName>
        <fullName evidence="3">Glycerophosphoryl diester phosphodiesterase family protein</fullName>
    </submittedName>
</protein>
<dbReference type="Proteomes" id="UP000051612">
    <property type="component" value="Unassembled WGS sequence"/>
</dbReference>
<feature type="transmembrane region" description="Helical" evidence="1">
    <location>
        <begin position="60"/>
        <end position="80"/>
    </location>
</feature>
<gene>
    <name evidence="3" type="ORF">FC48_GL000758</name>
</gene>
<dbReference type="PROSITE" id="PS51704">
    <property type="entry name" value="GP_PDE"/>
    <property type="match status" value="1"/>
</dbReference>
<dbReference type="GO" id="GO:0008081">
    <property type="term" value="F:phosphoric diester hydrolase activity"/>
    <property type="evidence" value="ECO:0007669"/>
    <property type="project" value="InterPro"/>
</dbReference>
<dbReference type="CDD" id="cd08579">
    <property type="entry name" value="GDPD_memb_like"/>
    <property type="match status" value="1"/>
</dbReference>
<keyword evidence="1" id="KW-0472">Membrane</keyword>
<dbReference type="InterPro" id="IPR030395">
    <property type="entry name" value="GP_PDE_dom"/>
</dbReference>
<organism evidence="3 4">
    <name type="scientific">Ligilactobacillus murinus DSM 20452 = NBRC 14221</name>
    <dbReference type="NCBI Taxonomy" id="1423772"/>
    <lineage>
        <taxon>Bacteria</taxon>
        <taxon>Bacillati</taxon>
        <taxon>Bacillota</taxon>
        <taxon>Bacilli</taxon>
        <taxon>Lactobacillales</taxon>
        <taxon>Lactobacillaceae</taxon>
        <taxon>Ligilactobacillus</taxon>
    </lineage>
</organism>
<accession>A0A0R2BBB4</accession>
<evidence type="ECO:0000313" key="4">
    <source>
        <dbReference type="Proteomes" id="UP000051612"/>
    </source>
</evidence>
<comment type="caution">
    <text evidence="3">The sequence shown here is derived from an EMBL/GenBank/DDBJ whole genome shotgun (WGS) entry which is preliminary data.</text>
</comment>
<keyword evidence="1" id="KW-0812">Transmembrane</keyword>
<proteinExistence type="predicted"/>
<evidence type="ECO:0000313" key="3">
    <source>
        <dbReference type="EMBL" id="KRM73494.1"/>
    </source>
</evidence>
<dbReference type="GO" id="GO:0006629">
    <property type="term" value="P:lipid metabolic process"/>
    <property type="evidence" value="ECO:0007669"/>
    <property type="project" value="InterPro"/>
</dbReference>
<sequence>MGGEILKKLDQNLVILGCIIVFLNSLMLRWPIYSLLSLILLPLLAPTLTKQTGKNYFAKLFYIVILLFLWLPFSALSFSLERLNQVALSLSLSAWIFTYRQLILGIGSMLFLVLYYLALRSFLGIVPYFTTSASFKETLKQSFSKTKHHIWHYAKYIILGGISLLLVDLLGLWATTLVTTPRVAVIYAVSFWTLKQVLVLSLVFWSVKSELPKRVAVVLPAKWKKWGAGVLVLLALGFQVNLAHKALNVDPGTLPLVISHRGVDGKNGVQNTLPALNKTKHAAKPAYVELDIQETADRRFVVSHDENLRKLAHKNLVIADNALEQLTQVKLKENGHVAYVASFDSYLKQAQKLKQPLLVELKVNQGTGEKFSAYFCELYGKKLAKKDAVHSMDLAAINELKQRVPKIQAGYILPFNLFSLAENKADFYSLEYKTATKNFIKTAHANSKKVYLWTVNSPQQALMAWVLGADGVITDEPSKIEKSLADHSSKTYLKANLKLYLKGMI</sequence>
<dbReference type="AlphaFoldDB" id="A0A0R2BBB4"/>
<feature type="transmembrane region" description="Helical" evidence="1">
    <location>
        <begin position="156"/>
        <end position="178"/>
    </location>
</feature>
<dbReference type="Gene3D" id="3.20.20.190">
    <property type="entry name" value="Phosphatidylinositol (PI) phosphodiesterase"/>
    <property type="match status" value="1"/>
</dbReference>
<dbReference type="PANTHER" id="PTHR46211">
    <property type="entry name" value="GLYCEROPHOSPHORYL DIESTER PHOSPHODIESTERASE"/>
    <property type="match status" value="1"/>
</dbReference>
<dbReference type="EMBL" id="AYYN01000140">
    <property type="protein sequence ID" value="KRM73494.1"/>
    <property type="molecule type" value="Genomic_DNA"/>
</dbReference>
<reference evidence="3 4" key="1">
    <citation type="journal article" date="2015" name="Genome Announc.">
        <title>Expanding the biotechnology potential of lactobacilli through comparative genomics of 213 strains and associated genera.</title>
        <authorList>
            <person name="Sun Z."/>
            <person name="Harris H.M."/>
            <person name="McCann A."/>
            <person name="Guo C."/>
            <person name="Argimon S."/>
            <person name="Zhang W."/>
            <person name="Yang X."/>
            <person name="Jeffery I.B."/>
            <person name="Cooney J.C."/>
            <person name="Kagawa T.F."/>
            <person name="Liu W."/>
            <person name="Song Y."/>
            <person name="Salvetti E."/>
            <person name="Wrobel A."/>
            <person name="Rasinkangas P."/>
            <person name="Parkhill J."/>
            <person name="Rea M.C."/>
            <person name="O'Sullivan O."/>
            <person name="Ritari J."/>
            <person name="Douillard F.P."/>
            <person name="Paul Ross R."/>
            <person name="Yang R."/>
            <person name="Briner A.E."/>
            <person name="Felis G.E."/>
            <person name="de Vos W.M."/>
            <person name="Barrangou R."/>
            <person name="Klaenhammer T.R."/>
            <person name="Caufield P.W."/>
            <person name="Cui Y."/>
            <person name="Zhang H."/>
            <person name="O'Toole P.W."/>
        </authorList>
    </citation>
    <scope>NUCLEOTIDE SEQUENCE [LARGE SCALE GENOMIC DNA]</scope>
    <source>
        <strain evidence="3 4">DSM 20452</strain>
    </source>
</reference>
<keyword evidence="1" id="KW-1133">Transmembrane helix</keyword>
<evidence type="ECO:0000259" key="2">
    <source>
        <dbReference type="PROSITE" id="PS51704"/>
    </source>
</evidence>
<dbReference type="Pfam" id="PF03009">
    <property type="entry name" value="GDPD"/>
    <property type="match status" value="1"/>
</dbReference>
<dbReference type="SUPFAM" id="SSF51695">
    <property type="entry name" value="PLC-like phosphodiesterases"/>
    <property type="match status" value="1"/>
</dbReference>
<evidence type="ECO:0000256" key="1">
    <source>
        <dbReference type="SAM" id="Phobius"/>
    </source>
</evidence>
<dbReference type="InterPro" id="IPR017946">
    <property type="entry name" value="PLC-like_Pdiesterase_TIM-brl"/>
</dbReference>
<dbReference type="PATRIC" id="fig|1423772.3.peg.830"/>
<feature type="transmembrane region" description="Helical" evidence="1">
    <location>
        <begin position="226"/>
        <end position="244"/>
    </location>
</feature>
<dbReference type="PANTHER" id="PTHR46211:SF8">
    <property type="entry name" value="PHOSPHODIESTERASE"/>
    <property type="match status" value="1"/>
</dbReference>
<name>A0A0R2BBB4_9LACO</name>